<evidence type="ECO:0008006" key="5">
    <source>
        <dbReference type="Google" id="ProtNLM"/>
    </source>
</evidence>
<reference evidence="3 4" key="1">
    <citation type="submission" date="2024-09" db="EMBL/GenBank/DDBJ databases">
        <authorList>
            <person name="Sun Q."/>
            <person name="Mori K."/>
        </authorList>
    </citation>
    <scope>NUCLEOTIDE SEQUENCE [LARGE SCALE GENOMIC DNA]</scope>
    <source>
        <strain evidence="3 4">CCM 7659</strain>
    </source>
</reference>
<evidence type="ECO:0000313" key="3">
    <source>
        <dbReference type="EMBL" id="MFB9258961.1"/>
    </source>
</evidence>
<name>A0ABV5JMK8_9ACTN</name>
<feature type="transmembrane region" description="Helical" evidence="2">
    <location>
        <begin position="17"/>
        <end position="40"/>
    </location>
</feature>
<gene>
    <name evidence="3" type="ORF">ACFFVD_04030</name>
</gene>
<dbReference type="EMBL" id="JBHMDY010000002">
    <property type="protein sequence ID" value="MFB9258961.1"/>
    <property type="molecule type" value="Genomic_DNA"/>
</dbReference>
<proteinExistence type="predicted"/>
<protein>
    <recommendedName>
        <fullName evidence="5">Serine/threonine protein kinase</fullName>
    </recommendedName>
</protein>
<feature type="region of interest" description="Disordered" evidence="1">
    <location>
        <begin position="60"/>
        <end position="107"/>
    </location>
</feature>
<evidence type="ECO:0000256" key="1">
    <source>
        <dbReference type="SAM" id="MobiDB-lite"/>
    </source>
</evidence>
<evidence type="ECO:0000313" key="4">
    <source>
        <dbReference type="Proteomes" id="UP001589700"/>
    </source>
</evidence>
<comment type="caution">
    <text evidence="3">The sequence shown here is derived from an EMBL/GenBank/DDBJ whole genome shotgun (WGS) entry which is preliminary data.</text>
</comment>
<dbReference type="Proteomes" id="UP001589700">
    <property type="component" value="Unassembled WGS sequence"/>
</dbReference>
<feature type="compositionally biased region" description="Low complexity" evidence="1">
    <location>
        <begin position="73"/>
        <end position="90"/>
    </location>
</feature>
<keyword evidence="2" id="KW-0812">Transmembrane</keyword>
<organism evidence="3 4">
    <name type="scientific">Dietzia aerolata</name>
    <dbReference type="NCBI Taxonomy" id="595984"/>
    <lineage>
        <taxon>Bacteria</taxon>
        <taxon>Bacillati</taxon>
        <taxon>Actinomycetota</taxon>
        <taxon>Actinomycetes</taxon>
        <taxon>Mycobacteriales</taxon>
        <taxon>Dietziaceae</taxon>
        <taxon>Dietzia</taxon>
    </lineage>
</organism>
<keyword evidence="4" id="KW-1185">Reference proteome</keyword>
<dbReference type="RefSeq" id="WP_182632537.1">
    <property type="nucleotide sequence ID" value="NZ_JAALDM010000153.1"/>
</dbReference>
<evidence type="ECO:0000256" key="2">
    <source>
        <dbReference type="SAM" id="Phobius"/>
    </source>
</evidence>
<accession>A0ABV5JMK8</accession>
<keyword evidence="2" id="KW-0472">Membrane</keyword>
<sequence>MTGDGERGSGWRQGPSVAVVAAASVSALVVVGLAVAILLLMRDPVGGGIADGGAGNAGDVSGVNADGTGGGASSSSSDSPSDLPSDAPPAVLEQCSDSGEAVLPRSGRGSEATSCEFAVAVHQAYFRTARPGDPAMVEAFSPATGQRYEMGCVENHNDGGIICRGGENAVVILY</sequence>
<keyword evidence="2" id="KW-1133">Transmembrane helix</keyword>